<accession>A0A1V1P0I1</accession>
<sequence length="83" mass="9650">VFEQDNDDLISLKICISQHNELAKNILVYIEKIGEGKSAQLFEPPFLLFEDLSFGEYQISFKQDNEKTDVFHFEMNQTGIYGK</sequence>
<comment type="caution">
    <text evidence="1">The sequence shown here is derived from an EMBL/GenBank/DDBJ whole genome shotgun (WGS) entry which is preliminary data.</text>
</comment>
<evidence type="ECO:0000313" key="2">
    <source>
        <dbReference type="Proteomes" id="UP000189670"/>
    </source>
</evidence>
<feature type="non-terminal residue" evidence="1">
    <location>
        <position position="1"/>
    </location>
</feature>
<proteinExistence type="predicted"/>
<protein>
    <submittedName>
        <fullName evidence="1">Uncharacterized protein</fullName>
    </submittedName>
</protein>
<name>A0A1V1P0I1_9BACT</name>
<reference evidence="2" key="1">
    <citation type="submission" date="2012-11" db="EMBL/GenBank/DDBJ databases">
        <authorList>
            <person name="Lucero-Rivera Y.E."/>
            <person name="Tovar-Ramirez D."/>
        </authorList>
    </citation>
    <scope>NUCLEOTIDE SEQUENCE [LARGE SCALE GENOMIC DNA]</scope>
    <source>
        <strain evidence="2">Araruama</strain>
    </source>
</reference>
<dbReference type="AlphaFoldDB" id="A0A1V1P0I1"/>
<evidence type="ECO:0000313" key="1">
    <source>
        <dbReference type="EMBL" id="ETR68330.1"/>
    </source>
</evidence>
<dbReference type="Proteomes" id="UP000189670">
    <property type="component" value="Unassembled WGS sequence"/>
</dbReference>
<gene>
    <name evidence="1" type="ORF">OMM_10642</name>
</gene>
<organism evidence="1 2">
    <name type="scientific">Candidatus Magnetoglobus multicellularis str. Araruama</name>
    <dbReference type="NCBI Taxonomy" id="890399"/>
    <lineage>
        <taxon>Bacteria</taxon>
        <taxon>Pseudomonadati</taxon>
        <taxon>Thermodesulfobacteriota</taxon>
        <taxon>Desulfobacteria</taxon>
        <taxon>Desulfobacterales</taxon>
        <taxon>Desulfobacteraceae</taxon>
        <taxon>Candidatus Magnetoglobus</taxon>
    </lineage>
</organism>
<dbReference type="EMBL" id="ATBP01000994">
    <property type="protein sequence ID" value="ETR68330.1"/>
    <property type="molecule type" value="Genomic_DNA"/>
</dbReference>